<evidence type="ECO:0000313" key="3">
    <source>
        <dbReference type="Proteomes" id="UP000516437"/>
    </source>
</evidence>
<gene>
    <name evidence="2" type="ORF">CJ030_MR7G016756</name>
</gene>
<reference evidence="2 3" key="1">
    <citation type="journal article" date="2019" name="Plant Biotechnol. J.">
        <title>The red bayberry genome and genetic basis of sex determination.</title>
        <authorList>
            <person name="Jia H.M."/>
            <person name="Jia H.J."/>
            <person name="Cai Q.L."/>
            <person name="Wang Y."/>
            <person name="Zhao H.B."/>
            <person name="Yang W.F."/>
            <person name="Wang G.Y."/>
            <person name="Li Y.H."/>
            <person name="Zhan D.L."/>
            <person name="Shen Y.T."/>
            <person name="Niu Q.F."/>
            <person name="Chang L."/>
            <person name="Qiu J."/>
            <person name="Zhao L."/>
            <person name="Xie H.B."/>
            <person name="Fu W.Y."/>
            <person name="Jin J."/>
            <person name="Li X.W."/>
            <person name="Jiao Y."/>
            <person name="Zhou C.C."/>
            <person name="Tu T."/>
            <person name="Chai C.Y."/>
            <person name="Gao J.L."/>
            <person name="Fan L.J."/>
            <person name="van de Weg E."/>
            <person name="Wang J.Y."/>
            <person name="Gao Z.S."/>
        </authorList>
    </citation>
    <scope>NUCLEOTIDE SEQUENCE [LARGE SCALE GENOMIC DNA]</scope>
    <source>
        <tissue evidence="2">Leaves</tissue>
    </source>
</reference>
<keyword evidence="1" id="KW-1133">Transmembrane helix</keyword>
<dbReference type="AlphaFoldDB" id="A0A6A1UXL1"/>
<proteinExistence type="predicted"/>
<evidence type="ECO:0000256" key="1">
    <source>
        <dbReference type="SAM" id="Phobius"/>
    </source>
</evidence>
<sequence>MSIPTSAAHANYGSFSMTMIMLLLLSLRCSLEQAMLKVEVLHSWFFSFLWPSKILDLITLFSDCVLLLFLATRTSIKNPYIWFLPTKSFPAAFGKVLNSRNIYAMKGVRDGQKPCHAGVFEEGATPVFTGSMRQSLLKPFTLSYGYISDRRTTYRPDRRRFCCLQDHYHV</sequence>
<feature type="transmembrane region" description="Helical" evidence="1">
    <location>
        <begin position="48"/>
        <end position="71"/>
    </location>
</feature>
<accession>A0A6A1UXL1</accession>
<feature type="transmembrane region" description="Helical" evidence="1">
    <location>
        <begin position="12"/>
        <end position="28"/>
    </location>
</feature>
<keyword evidence="1" id="KW-0472">Membrane</keyword>
<organism evidence="2 3">
    <name type="scientific">Morella rubra</name>
    <name type="common">Chinese bayberry</name>
    <dbReference type="NCBI Taxonomy" id="262757"/>
    <lineage>
        <taxon>Eukaryota</taxon>
        <taxon>Viridiplantae</taxon>
        <taxon>Streptophyta</taxon>
        <taxon>Embryophyta</taxon>
        <taxon>Tracheophyta</taxon>
        <taxon>Spermatophyta</taxon>
        <taxon>Magnoliopsida</taxon>
        <taxon>eudicotyledons</taxon>
        <taxon>Gunneridae</taxon>
        <taxon>Pentapetalae</taxon>
        <taxon>rosids</taxon>
        <taxon>fabids</taxon>
        <taxon>Fagales</taxon>
        <taxon>Myricaceae</taxon>
        <taxon>Morella</taxon>
    </lineage>
</organism>
<dbReference type="Proteomes" id="UP000516437">
    <property type="component" value="Chromosome 7"/>
</dbReference>
<keyword evidence="3" id="KW-1185">Reference proteome</keyword>
<name>A0A6A1UXL1_9ROSI</name>
<keyword evidence="1" id="KW-0812">Transmembrane</keyword>
<protein>
    <submittedName>
        <fullName evidence="2">Uncharacterized protein</fullName>
    </submittedName>
</protein>
<evidence type="ECO:0000313" key="2">
    <source>
        <dbReference type="EMBL" id="KAB1205112.1"/>
    </source>
</evidence>
<dbReference type="EMBL" id="RXIC02000025">
    <property type="protein sequence ID" value="KAB1205112.1"/>
    <property type="molecule type" value="Genomic_DNA"/>
</dbReference>
<comment type="caution">
    <text evidence="2">The sequence shown here is derived from an EMBL/GenBank/DDBJ whole genome shotgun (WGS) entry which is preliminary data.</text>
</comment>